<feature type="compositionally biased region" description="Polar residues" evidence="1">
    <location>
        <begin position="31"/>
        <end position="50"/>
    </location>
</feature>
<feature type="region of interest" description="Disordered" evidence="1">
    <location>
        <begin position="1"/>
        <end position="54"/>
    </location>
</feature>
<name>A0A165L8N9_9APHY</name>
<gene>
    <name evidence="2" type="ORF">DAEQUDRAFT_741540</name>
</gene>
<protein>
    <submittedName>
        <fullName evidence="2">Uncharacterized protein</fullName>
    </submittedName>
</protein>
<organism evidence="2 3">
    <name type="scientific">Daedalea quercina L-15889</name>
    <dbReference type="NCBI Taxonomy" id="1314783"/>
    <lineage>
        <taxon>Eukaryota</taxon>
        <taxon>Fungi</taxon>
        <taxon>Dikarya</taxon>
        <taxon>Basidiomycota</taxon>
        <taxon>Agaricomycotina</taxon>
        <taxon>Agaricomycetes</taxon>
        <taxon>Polyporales</taxon>
        <taxon>Fomitopsis</taxon>
    </lineage>
</organism>
<dbReference type="Proteomes" id="UP000076727">
    <property type="component" value="Unassembled WGS sequence"/>
</dbReference>
<keyword evidence="3" id="KW-1185">Reference proteome</keyword>
<sequence length="275" mass="30542">MSRQLPVTPPRRGTKRPAPSRRESLEPLLSRTPNFGDSPPQRSAASSTEVDPSELDAYLTDVGKAFEGAMDIFATPRHSPSRRAQPRSPPSARTKAIAPFLLFEPPSPSPPRKPKTHMLSKMAWGRLQKRNEDCVNTFTRPPLARVASTSRIPTLPPLPRVQRGWNTTPSRKANLRAREEAEWLWRAARFGVAEEKPREEQRRDEGPHLRGGRAIQDGVQAGCPLPAQSLSFVPRLEVQHGLCVVFARPSWTLVVIFSSRSGNVFCPVNAVNACL</sequence>
<evidence type="ECO:0000313" key="2">
    <source>
        <dbReference type="EMBL" id="KZT64090.1"/>
    </source>
</evidence>
<proteinExistence type="predicted"/>
<accession>A0A165L8N9</accession>
<dbReference type="EMBL" id="KV429142">
    <property type="protein sequence ID" value="KZT64090.1"/>
    <property type="molecule type" value="Genomic_DNA"/>
</dbReference>
<evidence type="ECO:0000313" key="3">
    <source>
        <dbReference type="Proteomes" id="UP000076727"/>
    </source>
</evidence>
<reference evidence="2 3" key="1">
    <citation type="journal article" date="2016" name="Mol. Biol. Evol.">
        <title>Comparative Genomics of Early-Diverging Mushroom-Forming Fungi Provides Insights into the Origins of Lignocellulose Decay Capabilities.</title>
        <authorList>
            <person name="Nagy L.G."/>
            <person name="Riley R."/>
            <person name="Tritt A."/>
            <person name="Adam C."/>
            <person name="Daum C."/>
            <person name="Floudas D."/>
            <person name="Sun H."/>
            <person name="Yadav J.S."/>
            <person name="Pangilinan J."/>
            <person name="Larsson K.H."/>
            <person name="Matsuura K."/>
            <person name="Barry K."/>
            <person name="Labutti K."/>
            <person name="Kuo R."/>
            <person name="Ohm R.A."/>
            <person name="Bhattacharya S.S."/>
            <person name="Shirouzu T."/>
            <person name="Yoshinaga Y."/>
            <person name="Martin F.M."/>
            <person name="Grigoriev I.V."/>
            <person name="Hibbett D.S."/>
        </authorList>
    </citation>
    <scope>NUCLEOTIDE SEQUENCE [LARGE SCALE GENOMIC DNA]</scope>
    <source>
        <strain evidence="2 3">L-15889</strain>
    </source>
</reference>
<dbReference type="AlphaFoldDB" id="A0A165L8N9"/>
<evidence type="ECO:0000256" key="1">
    <source>
        <dbReference type="SAM" id="MobiDB-lite"/>
    </source>
</evidence>
<feature type="region of interest" description="Disordered" evidence="1">
    <location>
        <begin position="70"/>
        <end position="94"/>
    </location>
</feature>